<dbReference type="InterPro" id="IPR001296">
    <property type="entry name" value="Glyco_trans_1"/>
</dbReference>
<comment type="caution">
    <text evidence="2">The sequence shown here is derived from an EMBL/GenBank/DDBJ whole genome shotgun (WGS) entry which is preliminary data.</text>
</comment>
<sequence length="429" mass="47666">MQAIKILMSAYACEPGKGSEPGVGWRWAIETAALNHEVWVITRANNRAGIVAGVAQHGKPKNLHFIYYDLPAWARWWKRGRQGVHLYYLLWQLGAYRCARKLHMVEKFDAVHHITFGVTRHPSFMGRLGIPFIVGPLGGAERAPIVLRKYYSLSGKVKDLLRDGVNAMSKLDPWLHQMYTQASVILLKTPQSLTWIPAKYQHKASCMLEIGIDQRNVVIKEIGVLTKRQQTLNVLYVGRFIYWKGMDLGLRAVAKMRANGITVRITMIGQGPAHADWRSLVAQLKIGYCVNWIPWMKQQDLLDAYQTFDLLLFPSMHDSSGNVALEAMASGLPVVCLDLGGPAQIVNNHCGRVVNVKGLNADQVIDGLATSLTEIAKSPDLAKQLRTGALARASTFSWQSVVGQVWGQHGDGYQAAIKSIAKDSDYVSA</sequence>
<dbReference type="GO" id="GO:0016757">
    <property type="term" value="F:glycosyltransferase activity"/>
    <property type="evidence" value="ECO:0007669"/>
    <property type="project" value="InterPro"/>
</dbReference>
<evidence type="ECO:0000313" key="3">
    <source>
        <dbReference type="Proteomes" id="UP000264313"/>
    </source>
</evidence>
<protein>
    <recommendedName>
        <fullName evidence="1">Glycosyl transferase family 1 domain-containing protein</fullName>
    </recommendedName>
</protein>
<accession>A0A351R838</accession>
<dbReference type="Pfam" id="PF00534">
    <property type="entry name" value="Glycos_transf_1"/>
    <property type="match status" value="1"/>
</dbReference>
<feature type="domain" description="Glycosyl transferase family 1" evidence="1">
    <location>
        <begin position="226"/>
        <end position="374"/>
    </location>
</feature>
<dbReference type="PANTHER" id="PTHR45947">
    <property type="entry name" value="SULFOQUINOVOSYL TRANSFERASE SQD2"/>
    <property type="match status" value="1"/>
</dbReference>
<dbReference type="EMBL" id="DNAA01000014">
    <property type="protein sequence ID" value="HBA08209.1"/>
    <property type="molecule type" value="Genomic_DNA"/>
</dbReference>
<dbReference type="SUPFAM" id="SSF53756">
    <property type="entry name" value="UDP-Glycosyltransferase/glycogen phosphorylase"/>
    <property type="match status" value="1"/>
</dbReference>
<gene>
    <name evidence="2" type="ORF">DCW48_00500</name>
</gene>
<dbReference type="Gene3D" id="3.40.50.2000">
    <property type="entry name" value="Glycogen Phosphorylase B"/>
    <property type="match status" value="2"/>
</dbReference>
<dbReference type="InterPro" id="IPR050194">
    <property type="entry name" value="Glycosyltransferase_grp1"/>
</dbReference>
<reference evidence="2 3" key="1">
    <citation type="journal article" date="2018" name="Nat. Biotechnol.">
        <title>A standardized bacterial taxonomy based on genome phylogeny substantially revises the tree of life.</title>
        <authorList>
            <person name="Parks D.H."/>
            <person name="Chuvochina M."/>
            <person name="Waite D.W."/>
            <person name="Rinke C."/>
            <person name="Skarshewski A."/>
            <person name="Chaumeil P.A."/>
            <person name="Hugenholtz P."/>
        </authorList>
    </citation>
    <scope>NUCLEOTIDE SEQUENCE [LARGE SCALE GENOMIC DNA]</scope>
    <source>
        <strain evidence="2">UBA9958</strain>
    </source>
</reference>
<name>A0A351R838_9PROT</name>
<dbReference type="CDD" id="cd03801">
    <property type="entry name" value="GT4_PimA-like"/>
    <property type="match status" value="1"/>
</dbReference>
<proteinExistence type="predicted"/>
<dbReference type="Proteomes" id="UP000264313">
    <property type="component" value="Unassembled WGS sequence"/>
</dbReference>
<evidence type="ECO:0000313" key="2">
    <source>
        <dbReference type="EMBL" id="HBA08209.1"/>
    </source>
</evidence>
<evidence type="ECO:0000259" key="1">
    <source>
        <dbReference type="Pfam" id="PF00534"/>
    </source>
</evidence>
<dbReference type="PANTHER" id="PTHR45947:SF3">
    <property type="entry name" value="SULFOQUINOVOSYL TRANSFERASE SQD2"/>
    <property type="match status" value="1"/>
</dbReference>
<dbReference type="AlphaFoldDB" id="A0A351R838"/>
<organism evidence="2 3">
    <name type="scientific">Methylotenera mobilis</name>
    <dbReference type="NCBI Taxonomy" id="359408"/>
    <lineage>
        <taxon>Bacteria</taxon>
        <taxon>Pseudomonadati</taxon>
        <taxon>Pseudomonadota</taxon>
        <taxon>Betaproteobacteria</taxon>
        <taxon>Nitrosomonadales</taxon>
        <taxon>Methylophilaceae</taxon>
        <taxon>Methylotenera</taxon>
    </lineage>
</organism>